<reference evidence="1 2" key="1">
    <citation type="submission" date="2019-08" db="EMBL/GenBank/DDBJ databases">
        <authorList>
            <person name="Alioto T."/>
            <person name="Alioto T."/>
            <person name="Gomez Garrido J."/>
        </authorList>
    </citation>
    <scope>NUCLEOTIDE SEQUENCE [LARGE SCALE GENOMIC DNA]</scope>
</reference>
<name>A0A5E4MIW7_9HEMI</name>
<accession>A0A5E4MIW7</accession>
<evidence type="ECO:0008006" key="3">
    <source>
        <dbReference type="Google" id="ProtNLM"/>
    </source>
</evidence>
<proteinExistence type="predicted"/>
<gene>
    <name evidence="1" type="ORF">CINCED_3A005768</name>
</gene>
<sequence length="176" mass="20683">MLTKLSETLEEVQLKINAKKTKILIVDKHNKKMERTINLHDFCLECAIIWKRNLDFECSRHKKNKSIRDVDLAQNDEDKLDENENEQGSFKLVQKPRQIIKIVETRKIKFSGHVMSHNTFIINIMEGKINGKRDRGRPRDTNIGNTMKLLSLPSEAMKRLAGKREEWLQRQGEAFR</sequence>
<organism evidence="1 2">
    <name type="scientific">Cinara cedri</name>
    <dbReference type="NCBI Taxonomy" id="506608"/>
    <lineage>
        <taxon>Eukaryota</taxon>
        <taxon>Metazoa</taxon>
        <taxon>Ecdysozoa</taxon>
        <taxon>Arthropoda</taxon>
        <taxon>Hexapoda</taxon>
        <taxon>Insecta</taxon>
        <taxon>Pterygota</taxon>
        <taxon>Neoptera</taxon>
        <taxon>Paraneoptera</taxon>
        <taxon>Hemiptera</taxon>
        <taxon>Sternorrhyncha</taxon>
        <taxon>Aphidomorpha</taxon>
        <taxon>Aphidoidea</taxon>
        <taxon>Aphididae</taxon>
        <taxon>Lachninae</taxon>
        <taxon>Cinara</taxon>
    </lineage>
</organism>
<evidence type="ECO:0000313" key="1">
    <source>
        <dbReference type="EMBL" id="VVC30843.1"/>
    </source>
</evidence>
<dbReference type="EMBL" id="CABPRJ010000542">
    <property type="protein sequence ID" value="VVC30843.1"/>
    <property type="molecule type" value="Genomic_DNA"/>
</dbReference>
<dbReference type="AlphaFoldDB" id="A0A5E4MIW7"/>
<keyword evidence="2" id="KW-1185">Reference proteome</keyword>
<evidence type="ECO:0000313" key="2">
    <source>
        <dbReference type="Proteomes" id="UP000325440"/>
    </source>
</evidence>
<dbReference type="Proteomes" id="UP000325440">
    <property type="component" value="Unassembled WGS sequence"/>
</dbReference>
<protein>
    <recommendedName>
        <fullName evidence="3">Reverse transcriptase domain</fullName>
    </recommendedName>
</protein>
<dbReference type="OrthoDB" id="7490433at2759"/>